<organism evidence="2 3">
    <name type="scientific">Candidatus Woesebacteria bacterium RIFCSPLOWO2_01_FULL_39_25</name>
    <dbReference type="NCBI Taxonomy" id="1802521"/>
    <lineage>
        <taxon>Bacteria</taxon>
        <taxon>Candidatus Woeseibacteriota</taxon>
    </lineage>
</organism>
<evidence type="ECO:0000313" key="3">
    <source>
        <dbReference type="Proteomes" id="UP000176725"/>
    </source>
</evidence>
<dbReference type="GO" id="GO:0003824">
    <property type="term" value="F:catalytic activity"/>
    <property type="evidence" value="ECO:0007669"/>
    <property type="project" value="InterPro"/>
</dbReference>
<proteinExistence type="predicted"/>
<reference evidence="2 3" key="1">
    <citation type="journal article" date="2016" name="Nat. Commun.">
        <title>Thousands of microbial genomes shed light on interconnected biogeochemical processes in an aquifer system.</title>
        <authorList>
            <person name="Anantharaman K."/>
            <person name="Brown C.T."/>
            <person name="Hug L.A."/>
            <person name="Sharon I."/>
            <person name="Castelle C.J."/>
            <person name="Probst A.J."/>
            <person name="Thomas B.C."/>
            <person name="Singh A."/>
            <person name="Wilkins M.J."/>
            <person name="Karaoz U."/>
            <person name="Brodie E.L."/>
            <person name="Williams K.H."/>
            <person name="Hubbard S.S."/>
            <person name="Banfield J.F."/>
        </authorList>
    </citation>
    <scope>NUCLEOTIDE SEQUENCE [LARGE SCALE GENOMIC DNA]</scope>
</reference>
<dbReference type="STRING" id="1802521.A2893_00775"/>
<dbReference type="EMBL" id="MGHH01000010">
    <property type="protein sequence ID" value="OGM64386.1"/>
    <property type="molecule type" value="Genomic_DNA"/>
</dbReference>
<name>A0A1F8BJY5_9BACT</name>
<accession>A0A1F8BJY5</accession>
<dbReference type="InterPro" id="IPR050128">
    <property type="entry name" value="Sulfate_adenylyltrnsfr_sub2"/>
</dbReference>
<feature type="domain" description="Phosphoadenosine phosphosulphate reductase" evidence="1">
    <location>
        <begin position="26"/>
        <end position="84"/>
    </location>
</feature>
<gene>
    <name evidence="2" type="ORF">A2893_00775</name>
</gene>
<dbReference type="Gene3D" id="3.40.50.620">
    <property type="entry name" value="HUPs"/>
    <property type="match status" value="2"/>
</dbReference>
<dbReference type="AlphaFoldDB" id="A0A1F8BJY5"/>
<dbReference type="PANTHER" id="PTHR43196:SF1">
    <property type="entry name" value="SULFATE ADENYLYLTRANSFERASE SUBUNIT 2"/>
    <property type="match status" value="1"/>
</dbReference>
<dbReference type="Pfam" id="PF01507">
    <property type="entry name" value="PAPS_reduct"/>
    <property type="match status" value="2"/>
</dbReference>
<comment type="caution">
    <text evidence="2">The sequence shown here is derived from an EMBL/GenBank/DDBJ whole genome shotgun (WGS) entry which is preliminary data.</text>
</comment>
<dbReference type="InterPro" id="IPR002500">
    <property type="entry name" value="PAPS_reduct_dom"/>
</dbReference>
<dbReference type="Proteomes" id="UP000176725">
    <property type="component" value="Unassembled WGS sequence"/>
</dbReference>
<sequence>MSHEGKVKKSIAIISEAFDSYDHKSIAVAWSGHKDSTVVVHMVRKVFKDVPVLAFHNDTGDEFPEVLEFIDRVSKEWEITVLRIKSKSKIRAIEEGVSKYGIKAYISAIRRDEHISRKVERYFSERRTHMRVHPILDFSEEDIWRYIKDHNVPYVSLYDRGYRSLDMKGNTQEVLKRGSERSGRDKTKELVMARLRSLGYW</sequence>
<dbReference type="InterPro" id="IPR014729">
    <property type="entry name" value="Rossmann-like_a/b/a_fold"/>
</dbReference>
<evidence type="ECO:0000313" key="2">
    <source>
        <dbReference type="EMBL" id="OGM64386.1"/>
    </source>
</evidence>
<feature type="domain" description="Phosphoadenosine phosphosulphate reductase" evidence="1">
    <location>
        <begin position="85"/>
        <end position="165"/>
    </location>
</feature>
<dbReference type="SUPFAM" id="SSF52402">
    <property type="entry name" value="Adenine nucleotide alpha hydrolases-like"/>
    <property type="match status" value="1"/>
</dbReference>
<protein>
    <recommendedName>
        <fullName evidence="1">Phosphoadenosine phosphosulphate reductase domain-containing protein</fullName>
    </recommendedName>
</protein>
<dbReference type="PANTHER" id="PTHR43196">
    <property type="entry name" value="SULFATE ADENYLYLTRANSFERASE SUBUNIT 2"/>
    <property type="match status" value="1"/>
</dbReference>
<evidence type="ECO:0000259" key="1">
    <source>
        <dbReference type="Pfam" id="PF01507"/>
    </source>
</evidence>